<dbReference type="PANTHER" id="PTHR10590">
    <property type="entry name" value="SODIUM/NUCLEOSIDE COTRANSPORTER"/>
    <property type="match status" value="1"/>
</dbReference>
<accession>A0A1E3PLQ9</accession>
<feature type="transmembrane region" description="Helical" evidence="2">
    <location>
        <begin position="168"/>
        <end position="189"/>
    </location>
</feature>
<evidence type="ECO:0000256" key="1">
    <source>
        <dbReference type="SAM" id="MobiDB-lite"/>
    </source>
</evidence>
<dbReference type="Proteomes" id="UP000095009">
    <property type="component" value="Unassembled WGS sequence"/>
</dbReference>
<keyword evidence="2" id="KW-1133">Transmembrane helix</keyword>
<feature type="transmembrane region" description="Helical" evidence="2">
    <location>
        <begin position="142"/>
        <end position="161"/>
    </location>
</feature>
<feature type="domain" description="Concentrative nucleoside transporter N-terminal" evidence="3">
    <location>
        <begin position="123"/>
        <end position="162"/>
    </location>
</feature>
<organism evidence="4 5">
    <name type="scientific">Nadsonia fulvescens var. elongata DSM 6958</name>
    <dbReference type="NCBI Taxonomy" id="857566"/>
    <lineage>
        <taxon>Eukaryota</taxon>
        <taxon>Fungi</taxon>
        <taxon>Dikarya</taxon>
        <taxon>Ascomycota</taxon>
        <taxon>Saccharomycotina</taxon>
        <taxon>Dipodascomycetes</taxon>
        <taxon>Dipodascales</taxon>
        <taxon>Dipodascales incertae sedis</taxon>
        <taxon>Nadsonia</taxon>
    </lineage>
</organism>
<proteinExistence type="predicted"/>
<dbReference type="GO" id="GO:0015293">
    <property type="term" value="F:symporter activity"/>
    <property type="evidence" value="ECO:0007669"/>
    <property type="project" value="TreeGrafter"/>
</dbReference>
<feature type="region of interest" description="Disordered" evidence="1">
    <location>
        <begin position="1"/>
        <end position="59"/>
    </location>
</feature>
<dbReference type="EMBL" id="KV454409">
    <property type="protein sequence ID" value="ODQ66124.1"/>
    <property type="molecule type" value="Genomic_DNA"/>
</dbReference>
<feature type="transmembrane region" description="Helical" evidence="2">
    <location>
        <begin position="91"/>
        <end position="107"/>
    </location>
</feature>
<keyword evidence="5" id="KW-1185">Reference proteome</keyword>
<name>A0A1E3PLQ9_9ASCO</name>
<dbReference type="GO" id="GO:0005337">
    <property type="term" value="F:nucleoside transmembrane transporter activity"/>
    <property type="evidence" value="ECO:0007669"/>
    <property type="project" value="InterPro"/>
</dbReference>
<gene>
    <name evidence="4" type="ORF">NADFUDRAFT_42106</name>
</gene>
<feature type="transmembrane region" description="Helical" evidence="2">
    <location>
        <begin position="119"/>
        <end position="136"/>
    </location>
</feature>
<dbReference type="AlphaFoldDB" id="A0A1E3PLQ9"/>
<keyword evidence="2" id="KW-0812">Transmembrane</keyword>
<dbReference type="Pfam" id="PF01773">
    <property type="entry name" value="Nucleos_tra2_N"/>
    <property type="match status" value="1"/>
</dbReference>
<dbReference type="GO" id="GO:0005886">
    <property type="term" value="C:plasma membrane"/>
    <property type="evidence" value="ECO:0007669"/>
    <property type="project" value="TreeGrafter"/>
</dbReference>
<feature type="compositionally biased region" description="Basic and acidic residues" evidence="1">
    <location>
        <begin position="42"/>
        <end position="52"/>
    </location>
</feature>
<dbReference type="InterPro" id="IPR002668">
    <property type="entry name" value="CNT_N_dom"/>
</dbReference>
<sequence>MDSGSNENLKPVVHANAGVDSPESDPVHPEEDIAPIYSANADAKKQTSKSDESYDSESDIDIREEEVKKTFSKGLLVIFCEFVPEKWRQPVSALITIAVILIGTFCTKEFEDSKLADRAISFFGCLVTIAGLYATSNRAAVDFHPVTSGMLIQYIIALFVLRRFAKNGVAFITSTPFSISSVLVAYLGFGINPQAAVSFCVMSIPTSVACIKLRCPESEEALTAGCVVVPDDEVIEAKNSLHAFLMVLG</sequence>
<protein>
    <recommendedName>
        <fullName evidence="3">Concentrative nucleoside transporter N-terminal domain-containing protein</fullName>
    </recommendedName>
</protein>
<reference evidence="4 5" key="1">
    <citation type="journal article" date="2016" name="Proc. Natl. Acad. Sci. U.S.A.">
        <title>Comparative genomics of biotechnologically important yeasts.</title>
        <authorList>
            <person name="Riley R."/>
            <person name="Haridas S."/>
            <person name="Wolfe K.H."/>
            <person name="Lopes M.R."/>
            <person name="Hittinger C.T."/>
            <person name="Goeker M."/>
            <person name="Salamov A.A."/>
            <person name="Wisecaver J.H."/>
            <person name="Long T.M."/>
            <person name="Calvey C.H."/>
            <person name="Aerts A.L."/>
            <person name="Barry K.W."/>
            <person name="Choi C."/>
            <person name="Clum A."/>
            <person name="Coughlan A.Y."/>
            <person name="Deshpande S."/>
            <person name="Douglass A.P."/>
            <person name="Hanson S.J."/>
            <person name="Klenk H.-P."/>
            <person name="LaButti K.M."/>
            <person name="Lapidus A."/>
            <person name="Lindquist E.A."/>
            <person name="Lipzen A.M."/>
            <person name="Meier-Kolthoff J.P."/>
            <person name="Ohm R.A."/>
            <person name="Otillar R.P."/>
            <person name="Pangilinan J.L."/>
            <person name="Peng Y."/>
            <person name="Rokas A."/>
            <person name="Rosa C.A."/>
            <person name="Scheuner C."/>
            <person name="Sibirny A.A."/>
            <person name="Slot J.C."/>
            <person name="Stielow J.B."/>
            <person name="Sun H."/>
            <person name="Kurtzman C.P."/>
            <person name="Blackwell M."/>
            <person name="Grigoriev I.V."/>
            <person name="Jeffries T.W."/>
        </authorList>
    </citation>
    <scope>NUCLEOTIDE SEQUENCE [LARGE SCALE GENOMIC DNA]</scope>
    <source>
        <strain evidence="4 5">DSM 6958</strain>
    </source>
</reference>
<evidence type="ECO:0000259" key="3">
    <source>
        <dbReference type="Pfam" id="PF01773"/>
    </source>
</evidence>
<evidence type="ECO:0000313" key="5">
    <source>
        <dbReference type="Proteomes" id="UP000095009"/>
    </source>
</evidence>
<dbReference type="InterPro" id="IPR008276">
    <property type="entry name" value="C_nuclsd_transpt"/>
</dbReference>
<evidence type="ECO:0000256" key="2">
    <source>
        <dbReference type="SAM" id="Phobius"/>
    </source>
</evidence>
<evidence type="ECO:0000313" key="4">
    <source>
        <dbReference type="EMBL" id="ODQ66124.1"/>
    </source>
</evidence>
<dbReference type="PANTHER" id="PTHR10590:SF4">
    <property type="entry name" value="SOLUTE CARRIER FAMILY 28 MEMBER 3"/>
    <property type="match status" value="1"/>
</dbReference>
<keyword evidence="2" id="KW-0472">Membrane</keyword>
<dbReference type="OrthoDB" id="6075923at2759"/>